<feature type="transmembrane region" description="Helical" evidence="2">
    <location>
        <begin position="447"/>
        <end position="467"/>
    </location>
</feature>
<feature type="transmembrane region" description="Helical" evidence="2">
    <location>
        <begin position="665"/>
        <end position="685"/>
    </location>
</feature>
<feature type="transmembrane region" description="Helical" evidence="2">
    <location>
        <begin position="1039"/>
        <end position="1059"/>
    </location>
</feature>
<keyword evidence="2" id="KW-1133">Transmembrane helix</keyword>
<dbReference type="EMBL" id="CCDI010000004">
    <property type="protein sequence ID" value="CDQ25033.1"/>
    <property type="molecule type" value="Genomic_DNA"/>
</dbReference>
<feature type="transmembrane region" description="Helical" evidence="2">
    <location>
        <begin position="875"/>
        <end position="897"/>
    </location>
</feature>
<feature type="transmembrane region" description="Helical" evidence="2">
    <location>
        <begin position="184"/>
        <end position="202"/>
    </location>
</feature>
<feature type="transmembrane region" description="Helical" evidence="2">
    <location>
        <begin position="987"/>
        <end position="1004"/>
    </location>
</feature>
<feature type="transmembrane region" description="Helical" evidence="2">
    <location>
        <begin position="397"/>
        <end position="415"/>
    </location>
</feature>
<reference evidence="4" key="1">
    <citation type="submission" date="2014-03" db="EMBL/GenBank/DDBJ databases">
        <authorList>
            <person name="Urmite Genomes U."/>
        </authorList>
    </citation>
    <scope>NUCLEOTIDE SEQUENCE [LARGE SCALE GENOMIC DNA]</scope>
    <source>
        <strain evidence="4">HD-03</strain>
    </source>
</reference>
<feature type="transmembrane region" description="Helical" evidence="2">
    <location>
        <begin position="530"/>
        <end position="548"/>
    </location>
</feature>
<comment type="caution">
    <text evidence="3">The sequence shown here is derived from an EMBL/GenBank/DDBJ whole genome shotgun (WGS) entry which is preliminary data.</text>
</comment>
<evidence type="ECO:0008006" key="5">
    <source>
        <dbReference type="Google" id="ProtNLM"/>
    </source>
</evidence>
<organism evidence="3 4">
    <name type="scientific">Halobacillus karajensis</name>
    <dbReference type="NCBI Taxonomy" id="195088"/>
    <lineage>
        <taxon>Bacteria</taxon>
        <taxon>Bacillati</taxon>
        <taxon>Bacillota</taxon>
        <taxon>Bacilli</taxon>
        <taxon>Bacillales</taxon>
        <taxon>Bacillaceae</taxon>
        <taxon>Halobacillus</taxon>
    </lineage>
</organism>
<sequence>MSLSKEEKQKVFREELEHMRKNGYITNEEFTRLLHARGAYLADSKSQKKEPTIREQVTTSERAKPVKSKRPMLLVKKKKNERTPEQIRERNITWSLILGVAILLVTGLIVATSQWDQMGAVTKVVSISFVSLFFFILSYGTGRFLKIKQTAFAFLTLGSLLLPIIIVAVGYFELLGSSISLFGKGRHLLGLIGTGLPLPLYIRHAFVHRSRLYVWISLLFLSLSVGFALGALPLSVDIFYFGLMLYNAALLWAYTRYRTHGTFKLFTTEVPLFTQLNLVLSTLLMLFFFESELFYSFNVLLTATVYMAMVFVYKTREYQFVFSVMIVYAVYQLVENTPLVVMDELVYALVGMLYLGFAYAFQRHTFINQVFRYTSGVVSFLAFLYMTYESILIQEEAGSWILFSAYGVITINYLVLSHLTNYVLFTYLTPVFFFISMAQLWDFIQTGPWFVFLFFSAILLLLYVGVWTRSWWLASVKESSFYTALFMLIGCLYFSLGEARYDYSSLMLLMVSITAYYVKRGTINTKTSNTAVWVLPMALVSAAVTFYPKVLESFPAYEDGFSISSHLAIAALILIAFHYIWRRLKEIMISNSTFYVAQGTYILAMLSLFTNVQVDVMVVRPLLLFVGMAMMYLLVQFTGKSYLWGCVSIVAFAFYLSLIEPFGLLAFSSVLTYLVFAPVVLLVIGEAGEKKWPGIRPYFYWLGHIIQPLVIGLILLNQMGSNPVHPLILIVPLVVYLFSSWAAVREWEVQTMLYAAMSIVFLQILTVPSTYGLWENTPKEYAFFVSSILFSLLWWVIPPLWQKRVEGYIVPFSIFGLIMIVTEKVVTGPPVLLTGLGYAVLILFFLHQREWWLVRFIPLGLTLVVWEKADISWSLLPLTSALVTCIAALAGMGRIFHERLVGPGTRADAYSWAALAYIAYLSRYTVWDESVWIRILPVLLLGGWLFLGANRWFEKWVRSSFYSGAAASMYVVYLMILEAYREPAPDLFLAEFEVLPIIGVLTLLRRRVWSASKEVMNWVQFAALLFIAGYLVVDAIQSHTIWDAWIIGGLSLLSMVTGMQLRIKSYLLVGMGVMIFNILYQTRPYWGNVPWWVYLLIAGLVLIGIASYNEWQKQRSESDSQGEQKWRKVWKAFKKWN</sequence>
<feature type="transmembrane region" description="Helical" evidence="2">
    <location>
        <begin position="593"/>
        <end position="612"/>
    </location>
</feature>
<feature type="transmembrane region" description="Helical" evidence="2">
    <location>
        <begin position="373"/>
        <end position="391"/>
    </location>
</feature>
<feature type="transmembrane region" description="Helical" evidence="2">
    <location>
        <begin position="320"/>
        <end position="339"/>
    </location>
</feature>
<keyword evidence="4" id="KW-1185">Reference proteome</keyword>
<proteinExistence type="predicted"/>
<name>A0A024P855_9BACI</name>
<feature type="transmembrane region" description="Helical" evidence="2">
    <location>
        <begin position="932"/>
        <end position="949"/>
    </location>
</feature>
<evidence type="ECO:0000313" key="4">
    <source>
        <dbReference type="Proteomes" id="UP000028868"/>
    </source>
</evidence>
<keyword evidence="2" id="KW-0812">Transmembrane</keyword>
<protein>
    <recommendedName>
        <fullName evidence="5">DUF2157 domain-containing protein</fullName>
    </recommendedName>
</protein>
<feature type="transmembrane region" description="Helical" evidence="2">
    <location>
        <begin position="151"/>
        <end position="172"/>
    </location>
</feature>
<gene>
    <name evidence="3" type="ORF">BN983_03338</name>
</gene>
<feature type="transmembrane region" description="Helical" evidence="2">
    <location>
        <begin position="269"/>
        <end position="289"/>
    </location>
</feature>
<feature type="transmembrane region" description="Helical" evidence="2">
    <location>
        <begin position="92"/>
        <end position="112"/>
    </location>
</feature>
<feature type="region of interest" description="Disordered" evidence="1">
    <location>
        <begin position="44"/>
        <end position="67"/>
    </location>
</feature>
<feature type="transmembrane region" description="Helical" evidence="2">
    <location>
        <begin position="345"/>
        <end position="361"/>
    </location>
</feature>
<feature type="transmembrane region" description="Helical" evidence="2">
    <location>
        <begin position="118"/>
        <end position="139"/>
    </location>
</feature>
<evidence type="ECO:0000256" key="1">
    <source>
        <dbReference type="SAM" id="MobiDB-lite"/>
    </source>
</evidence>
<feature type="transmembrane region" description="Helical" evidence="2">
    <location>
        <begin position="1066"/>
        <end position="1083"/>
    </location>
</feature>
<feature type="transmembrane region" description="Helical" evidence="2">
    <location>
        <begin position="642"/>
        <end position="659"/>
    </location>
</feature>
<feature type="transmembrane region" description="Helical" evidence="2">
    <location>
        <begin position="828"/>
        <end position="846"/>
    </location>
</feature>
<feature type="transmembrane region" description="Helical" evidence="2">
    <location>
        <begin position="422"/>
        <end position="441"/>
    </location>
</feature>
<feature type="transmembrane region" description="Helical" evidence="2">
    <location>
        <begin position="1016"/>
        <end position="1033"/>
    </location>
</feature>
<feature type="transmembrane region" description="Helical" evidence="2">
    <location>
        <begin position="697"/>
        <end position="718"/>
    </location>
</feature>
<feature type="transmembrane region" description="Helical" evidence="2">
    <location>
        <begin position="724"/>
        <end position="744"/>
    </location>
</feature>
<feature type="transmembrane region" description="Helical" evidence="2">
    <location>
        <begin position="780"/>
        <end position="798"/>
    </location>
</feature>
<accession>A0A024P855</accession>
<keyword evidence="2" id="KW-0472">Membrane</keyword>
<reference evidence="3 4" key="2">
    <citation type="submission" date="2014-05" db="EMBL/GenBank/DDBJ databases">
        <title>Draft genome sequence of Halobacillus karajensis HK-03.</title>
        <authorList>
            <person name="Khelaifia S."/>
            <person name="Croce O."/>
            <person name="Lagier J.C."/>
            <person name="Raoult D."/>
        </authorList>
    </citation>
    <scope>NUCLEOTIDE SEQUENCE [LARGE SCALE GENOMIC DNA]</scope>
    <source>
        <strain evidence="3 4">HD-03</strain>
    </source>
</reference>
<evidence type="ECO:0000313" key="3">
    <source>
        <dbReference type="EMBL" id="CDQ25033.1"/>
    </source>
</evidence>
<feature type="transmembrane region" description="Helical" evidence="2">
    <location>
        <begin position="479"/>
        <end position="495"/>
    </location>
</feature>
<feature type="transmembrane region" description="Helical" evidence="2">
    <location>
        <begin position="560"/>
        <end position="581"/>
    </location>
</feature>
<feature type="transmembrane region" description="Helical" evidence="2">
    <location>
        <begin position="618"/>
        <end position="635"/>
    </location>
</feature>
<feature type="transmembrane region" description="Helical" evidence="2">
    <location>
        <begin position="238"/>
        <end position="257"/>
    </location>
</feature>
<feature type="transmembrane region" description="Helical" evidence="2">
    <location>
        <begin position="214"/>
        <end position="232"/>
    </location>
</feature>
<feature type="transmembrane region" description="Helical" evidence="2">
    <location>
        <begin position="751"/>
        <end position="774"/>
    </location>
</feature>
<dbReference type="AlphaFoldDB" id="A0A024P855"/>
<feature type="transmembrane region" description="Helical" evidence="2">
    <location>
        <begin position="1089"/>
        <end position="1108"/>
    </location>
</feature>
<dbReference type="RefSeq" id="WP_035510339.1">
    <property type="nucleotide sequence ID" value="NZ_CCDH010000002.1"/>
</dbReference>
<feature type="transmembrane region" description="Helical" evidence="2">
    <location>
        <begin position="909"/>
        <end position="926"/>
    </location>
</feature>
<feature type="transmembrane region" description="Helical" evidence="2">
    <location>
        <begin position="295"/>
        <end position="313"/>
    </location>
</feature>
<feature type="transmembrane region" description="Helical" evidence="2">
    <location>
        <begin position="961"/>
        <end position="981"/>
    </location>
</feature>
<evidence type="ECO:0000256" key="2">
    <source>
        <dbReference type="SAM" id="Phobius"/>
    </source>
</evidence>
<feature type="transmembrane region" description="Helical" evidence="2">
    <location>
        <begin position="853"/>
        <end position="869"/>
    </location>
</feature>
<feature type="transmembrane region" description="Helical" evidence="2">
    <location>
        <begin position="501"/>
        <end position="518"/>
    </location>
</feature>
<dbReference type="Proteomes" id="UP000028868">
    <property type="component" value="Unassembled WGS sequence"/>
</dbReference>
<feature type="transmembrane region" description="Helical" evidence="2">
    <location>
        <begin position="805"/>
        <end position="822"/>
    </location>
</feature>